<feature type="compositionally biased region" description="Basic and acidic residues" evidence="2">
    <location>
        <begin position="234"/>
        <end position="244"/>
    </location>
</feature>
<evidence type="ECO:0000313" key="3">
    <source>
        <dbReference type="EMBL" id="EPS35313.1"/>
    </source>
</evidence>
<organism evidence="3 4">
    <name type="scientific">Dactylellina haptotyla (strain CBS 200.50)</name>
    <name type="common">Nematode-trapping fungus</name>
    <name type="synonym">Monacrosporium haptotylum</name>
    <dbReference type="NCBI Taxonomy" id="1284197"/>
    <lineage>
        <taxon>Eukaryota</taxon>
        <taxon>Fungi</taxon>
        <taxon>Dikarya</taxon>
        <taxon>Ascomycota</taxon>
        <taxon>Pezizomycotina</taxon>
        <taxon>Orbiliomycetes</taxon>
        <taxon>Orbiliales</taxon>
        <taxon>Orbiliaceae</taxon>
        <taxon>Dactylellina</taxon>
    </lineage>
</organism>
<evidence type="ECO:0000313" key="4">
    <source>
        <dbReference type="Proteomes" id="UP000015100"/>
    </source>
</evidence>
<evidence type="ECO:0000256" key="2">
    <source>
        <dbReference type="SAM" id="MobiDB-lite"/>
    </source>
</evidence>
<protein>
    <submittedName>
        <fullName evidence="3">Uncharacterized protein</fullName>
    </submittedName>
</protein>
<dbReference type="OrthoDB" id="5376866at2759"/>
<dbReference type="Proteomes" id="UP000015100">
    <property type="component" value="Unassembled WGS sequence"/>
</dbReference>
<sequence length="651" mass="73157">MSTPSSPLSMDAKTKFQQLWAQFGTAFMEEPMRDHEKRVEELVRENERLRLDRLELAAAKLETNKQLDETKKQVDELAEENETLKEEVNTEVKSGMERVQERNSALAAAKKEILGLKQVVANRDIIQAQERAKYKQTIKLLRDELQAAVVAHDRLRKNVGVLRGEYDSAADISDDSEEDGYEYEGESEGEDGDEEQEMANQAELQLQAERSLRSGALRRATRRQAVEATPGADGEAHDENKELIYDEDEDPIQDRYLYADGEDSEEGYYLEEDEDGEIDVADEEEQEEDADEAEPEEEEDEEDDEEEEEEGEPEQPLRRSTRRRNAPEADESDLQETIEVVGTKRGRDESSDITTADGASQIPDRQTEYGGRPASASQEASDPADRPAKRTRRQTERYINALETTKHMAKIMTPPATSPPFLPSVLPRRSANRSPTRRSTTLSQSQTSTSLATTPRRRRRGAASATEDTPKSPPSKSTPVTKSPAKKTGPIGASLKGTPTRGGGPRSTRSPRSAKKASQFPNYKFDFTLVSGFKHGRNLLVDDPETRETMEPLLHRSTERIREVAVTPGFWRSYAHKRLIQRVEAGLTPHCAFTSQFALDSDEVEIEDPWINGTDFACTNCMKENIACFTVGHRIDTEKYGAVYRPPKGKA</sequence>
<dbReference type="AlphaFoldDB" id="S8B8H1"/>
<proteinExistence type="predicted"/>
<feature type="compositionally biased region" description="Acidic residues" evidence="2">
    <location>
        <begin position="260"/>
        <end position="313"/>
    </location>
</feature>
<keyword evidence="4" id="KW-1185">Reference proteome</keyword>
<feature type="compositionally biased region" description="Acidic residues" evidence="2">
    <location>
        <begin position="172"/>
        <end position="197"/>
    </location>
</feature>
<dbReference type="EMBL" id="AQGS01001196">
    <property type="protein sequence ID" value="EPS35313.1"/>
    <property type="molecule type" value="Genomic_DNA"/>
</dbReference>
<reference evidence="4" key="2">
    <citation type="submission" date="2013-04" db="EMBL/GenBank/DDBJ databases">
        <title>Genomic mechanisms accounting for the adaptation to parasitism in nematode-trapping fungi.</title>
        <authorList>
            <person name="Ahren D.G."/>
        </authorList>
    </citation>
    <scope>NUCLEOTIDE SEQUENCE [LARGE SCALE GENOMIC DNA]</scope>
    <source>
        <strain evidence="4">CBS 200.50</strain>
    </source>
</reference>
<feature type="compositionally biased region" description="Low complexity" evidence="2">
    <location>
        <begin position="474"/>
        <end position="488"/>
    </location>
</feature>
<feature type="coiled-coil region" evidence="1">
    <location>
        <begin position="32"/>
        <end position="94"/>
    </location>
</feature>
<dbReference type="STRING" id="1284197.S8B8H1"/>
<dbReference type="HOGENOM" id="CLU_442123_0_0_1"/>
<feature type="region of interest" description="Disordered" evidence="2">
    <location>
        <begin position="168"/>
        <end position="518"/>
    </location>
</feature>
<feature type="compositionally biased region" description="Basic and acidic residues" evidence="2">
    <location>
        <begin position="383"/>
        <end position="396"/>
    </location>
</feature>
<evidence type="ECO:0000256" key="1">
    <source>
        <dbReference type="SAM" id="Coils"/>
    </source>
</evidence>
<accession>S8B8H1</accession>
<dbReference type="OMA" id="KIMTPPA"/>
<comment type="caution">
    <text evidence="3">The sequence shown here is derived from an EMBL/GenBank/DDBJ whole genome shotgun (WGS) entry which is preliminary data.</text>
</comment>
<reference evidence="3 4" key="1">
    <citation type="journal article" date="2013" name="PLoS Genet.">
        <title>Genomic mechanisms accounting for the adaptation to parasitism in nematode-trapping fungi.</title>
        <authorList>
            <person name="Meerupati T."/>
            <person name="Andersson K.M."/>
            <person name="Friman E."/>
            <person name="Kumar D."/>
            <person name="Tunlid A."/>
            <person name="Ahren D."/>
        </authorList>
    </citation>
    <scope>NUCLEOTIDE SEQUENCE [LARGE SCALE GENOMIC DNA]</scope>
    <source>
        <strain evidence="3 4">CBS 200.50</strain>
    </source>
</reference>
<gene>
    <name evidence="3" type="ORF">H072_11358</name>
</gene>
<feature type="compositionally biased region" description="Low complexity" evidence="2">
    <location>
        <begin position="437"/>
        <end position="454"/>
    </location>
</feature>
<keyword evidence="1" id="KW-0175">Coiled coil</keyword>
<name>S8B8H1_DACHA</name>